<name>A0A4Z0QK78_9BACT</name>
<accession>A0A4Z0QK78</accession>
<sequence length="105" mass="11481">MAFTGDEGEIIYQSTAVPMTRAYRDEKGTTFKGQFFGKNKLKEVLDDAGSEYVGIRIYNALDESGNTCFVITAVKADENDLYENKLLANGPSCPPCCAPDSPLNE</sequence>
<evidence type="ECO:0000313" key="2">
    <source>
        <dbReference type="Proteomes" id="UP000298471"/>
    </source>
</evidence>
<dbReference type="AlphaFoldDB" id="A0A4Z0QK78"/>
<gene>
    <name evidence="1" type="ORF">E5K02_09500</name>
</gene>
<dbReference type="OrthoDB" id="661524at2"/>
<dbReference type="RefSeq" id="WP_135394339.1">
    <property type="nucleotide sequence ID" value="NZ_SRMB01000001.1"/>
</dbReference>
<proteinExistence type="predicted"/>
<keyword evidence="2" id="KW-1185">Reference proteome</keyword>
<evidence type="ECO:0000313" key="1">
    <source>
        <dbReference type="EMBL" id="TGE29669.1"/>
    </source>
</evidence>
<comment type="caution">
    <text evidence="1">The sequence shown here is derived from an EMBL/GenBank/DDBJ whole genome shotgun (WGS) entry which is preliminary data.</text>
</comment>
<dbReference type="EMBL" id="SRMB01000001">
    <property type="protein sequence ID" value="TGE29669.1"/>
    <property type="molecule type" value="Genomic_DNA"/>
</dbReference>
<organism evidence="1 2">
    <name type="scientific">Hymenobacter metallicola</name>
    <dbReference type="NCBI Taxonomy" id="2563114"/>
    <lineage>
        <taxon>Bacteria</taxon>
        <taxon>Pseudomonadati</taxon>
        <taxon>Bacteroidota</taxon>
        <taxon>Cytophagia</taxon>
        <taxon>Cytophagales</taxon>
        <taxon>Hymenobacteraceae</taxon>
        <taxon>Hymenobacter</taxon>
    </lineage>
</organism>
<reference evidence="1 2" key="1">
    <citation type="submission" date="2019-04" db="EMBL/GenBank/DDBJ databases">
        <authorList>
            <person name="Feng G."/>
            <person name="Zhang J."/>
            <person name="Zhu H."/>
        </authorList>
    </citation>
    <scope>NUCLEOTIDE SEQUENCE [LARGE SCALE GENOMIC DNA]</scope>
    <source>
        <strain evidence="1 2">9PBR-1</strain>
    </source>
</reference>
<protein>
    <submittedName>
        <fullName evidence="1">Uncharacterized protein</fullName>
    </submittedName>
</protein>
<dbReference type="Proteomes" id="UP000298471">
    <property type="component" value="Unassembled WGS sequence"/>
</dbReference>